<dbReference type="Proteomes" id="UP000009022">
    <property type="component" value="Unassembled WGS sequence"/>
</dbReference>
<dbReference type="OrthoDB" id="7773833at2759"/>
<dbReference type="InterPro" id="IPR036770">
    <property type="entry name" value="Ankyrin_rpt-contain_sf"/>
</dbReference>
<feature type="domain" description="DUF4246" evidence="1">
    <location>
        <begin position="416"/>
        <end position="562"/>
    </location>
</feature>
<dbReference type="PANTHER" id="PTHR33119:SF1">
    <property type="entry name" value="FE2OG DIOXYGENASE DOMAIN-CONTAINING PROTEIN"/>
    <property type="match status" value="1"/>
</dbReference>
<dbReference type="KEGG" id="tad:TRIADDRAFT_62421"/>
<dbReference type="GeneID" id="6759609"/>
<dbReference type="InterPro" id="IPR049192">
    <property type="entry name" value="DUF4246_C"/>
</dbReference>
<dbReference type="PhylomeDB" id="B3SDR1"/>
<protein>
    <recommendedName>
        <fullName evidence="1">DUF4246 domain-containing protein</fullName>
    </recommendedName>
</protein>
<gene>
    <name evidence="2" type="ORF">TRIADDRAFT_62421</name>
</gene>
<sequence>MEEVKELMENMKYGDFDSIEEETITEIEQFFDESSEERKKEIAKLFDIDIDDDGEWINFFRLSEDEYSSEAEPLFDFMSSCILPYMEKTSRVNFTMLAFRFDMSENIPKKYWEEIIGVKDEYAWRWACHHGSLGSLEKLVAIGVDVSVRNYQGFRWACRGQCYDVVHYLLQLQGNYQHHPMMEPTFYEDPELARYLIRIFIDTWRIPSNNSNVVAIKDACMAKVDWETRVTKCRKIQGGRNQTGDIRFVTFARERKVCGDTLLQSEGIVTKDDLSYITFNEAVDKYLLSDRFKEVWHPGSDGKVLDIVHPSLDPIIHGIAPSKDWNNMPSSLYFLQTASISSKYQWPAVDITVDDLGNIAISGNIGNLSRDLDKAIYDSITSSLKDVLPAFEDVLNVNDCYYQSSRKRSFDEDDSKHNKISLRNRKLQVIVKIAEIRLKKGESYPGGSWHVEGTTNEKIVASAVCYTNIQGIYTSRLAFRKWIDQSTLASYQSDFHEPVAEINDVHNSESTIKPIGSLQAKKGRCIVFFNKYQHKVLPFTAKSDGMRRILCYFLVDPANHISEKKDNSPPLYDMAHFEKIIAERKQVHLQSSSLFGQFDETISLCKN</sequence>
<dbReference type="InterPro" id="IPR025340">
    <property type="entry name" value="DUF4246"/>
</dbReference>
<dbReference type="RefSeq" id="XP_002118389.1">
    <property type="nucleotide sequence ID" value="XM_002118353.1"/>
</dbReference>
<keyword evidence="3" id="KW-1185">Reference proteome</keyword>
<proteinExistence type="predicted"/>
<dbReference type="InParanoid" id="B3SDR1"/>
<evidence type="ECO:0000259" key="1">
    <source>
        <dbReference type="Pfam" id="PF14033"/>
    </source>
</evidence>
<evidence type="ECO:0000313" key="2">
    <source>
        <dbReference type="EMBL" id="EDV19128.1"/>
    </source>
</evidence>
<dbReference type="CTD" id="6759609"/>
<evidence type="ECO:0000313" key="3">
    <source>
        <dbReference type="Proteomes" id="UP000009022"/>
    </source>
</evidence>
<dbReference type="eggNOG" id="ENOG502QQIE">
    <property type="taxonomic scope" value="Eukaryota"/>
</dbReference>
<dbReference type="AlphaFoldDB" id="B3SDR1"/>
<feature type="domain" description="DUF4246" evidence="1">
    <location>
        <begin position="278"/>
        <end position="406"/>
    </location>
</feature>
<dbReference type="Pfam" id="PF14033">
    <property type="entry name" value="DUF4246"/>
    <property type="match status" value="2"/>
</dbReference>
<dbReference type="STRING" id="10228.B3SDR1"/>
<organism evidence="2 3">
    <name type="scientific">Trichoplax adhaerens</name>
    <name type="common">Trichoplax reptans</name>
    <dbReference type="NCBI Taxonomy" id="10228"/>
    <lineage>
        <taxon>Eukaryota</taxon>
        <taxon>Metazoa</taxon>
        <taxon>Placozoa</taxon>
        <taxon>Uniplacotomia</taxon>
        <taxon>Trichoplacea</taxon>
        <taxon>Trichoplacidae</taxon>
        <taxon>Trichoplax</taxon>
    </lineage>
</organism>
<name>B3SDR1_TRIAD</name>
<dbReference type="PANTHER" id="PTHR33119">
    <property type="entry name" value="IFI3P"/>
    <property type="match status" value="1"/>
</dbReference>
<reference evidence="2 3" key="1">
    <citation type="journal article" date="2008" name="Nature">
        <title>The Trichoplax genome and the nature of placozoans.</title>
        <authorList>
            <person name="Srivastava M."/>
            <person name="Begovic E."/>
            <person name="Chapman J."/>
            <person name="Putnam N.H."/>
            <person name="Hellsten U."/>
            <person name="Kawashima T."/>
            <person name="Kuo A."/>
            <person name="Mitros T."/>
            <person name="Salamov A."/>
            <person name="Carpenter M.L."/>
            <person name="Signorovitch A.Y."/>
            <person name="Moreno M.A."/>
            <person name="Kamm K."/>
            <person name="Grimwood J."/>
            <person name="Schmutz J."/>
            <person name="Shapiro H."/>
            <person name="Grigoriev I.V."/>
            <person name="Buss L.W."/>
            <person name="Schierwater B."/>
            <person name="Dellaporta S.L."/>
            <person name="Rokhsar D.S."/>
        </authorList>
    </citation>
    <scope>NUCLEOTIDE SEQUENCE [LARGE SCALE GENOMIC DNA]</scope>
    <source>
        <strain evidence="2 3">Grell-BS-1999</strain>
    </source>
</reference>
<dbReference type="EMBL" id="DS985285">
    <property type="protein sequence ID" value="EDV19128.1"/>
    <property type="molecule type" value="Genomic_DNA"/>
</dbReference>
<dbReference type="SUPFAM" id="SSF48403">
    <property type="entry name" value="Ankyrin repeat"/>
    <property type="match status" value="1"/>
</dbReference>
<dbReference type="HOGENOM" id="CLU_450051_0_0_1"/>
<accession>B3SDR1</accession>